<name>A0A0M6ZEJ7_9HYPH</name>
<dbReference type="Pfam" id="PF09925">
    <property type="entry name" value="DUF2157"/>
    <property type="match status" value="1"/>
</dbReference>
<sequence length="487" mass="51609">MRILGDVYALAETDQAGQTIKVSILEIAGGWQKLMFDWVYKKRLKDDLEVWVSKGWVSSSGAAAILREQDQEDGRSRLPMALAGIGMVCVALALFAFIAANWAAIPKTVKLIGIACLLLASHGAAAKAAANGRRGIADLLTGFATLVFVGGMALVGQIFHLPSDWAGGAFLVCLGGLAAAWLTGSKTSIVIAAIAAIMWQFTRAELGEAVLLQDLIGLLILAAVFAHPLVHPARLSRWLAISLVWVTYGRWFAESAEILSVDDGYILAMALAGAGGLAAIMVLLDPVADLFVKWSSNLPSRGHGYWLMGRSLQDAGFLVLCALIAAALVLVPEISKRVAVAGIWEIPALLPLLLAVFLLVSGFVLSYKTTKAQSLFGAIGLAVLAVLMPVFTANSLVLAAISMGSLVGLCALATWFNNRFWMLCAYLGLTAVALWLLQVTIGSLLGQSVFFLVAGVLLLGVALWLARLFRKGKDAPDAGPDRNEALT</sequence>
<proteinExistence type="predicted"/>
<feature type="transmembrane region" description="Helical" evidence="1">
    <location>
        <begin position="111"/>
        <end position="130"/>
    </location>
</feature>
<evidence type="ECO:0000313" key="3">
    <source>
        <dbReference type="EMBL" id="CTQ73761.1"/>
    </source>
</evidence>
<gene>
    <name evidence="3" type="ORF">LA5096_03783</name>
</gene>
<feature type="transmembrane region" description="Helical" evidence="1">
    <location>
        <begin position="373"/>
        <end position="391"/>
    </location>
</feature>
<keyword evidence="1" id="KW-0472">Membrane</keyword>
<organism evidence="3 4">
    <name type="scientific">Roseibium album</name>
    <dbReference type="NCBI Taxonomy" id="311410"/>
    <lineage>
        <taxon>Bacteria</taxon>
        <taxon>Pseudomonadati</taxon>
        <taxon>Pseudomonadota</taxon>
        <taxon>Alphaproteobacteria</taxon>
        <taxon>Hyphomicrobiales</taxon>
        <taxon>Stappiaceae</taxon>
        <taxon>Roseibium</taxon>
    </lineage>
</organism>
<accession>A0A0M6ZEJ7</accession>
<feature type="transmembrane region" description="Helical" evidence="1">
    <location>
        <begin position="210"/>
        <end position="229"/>
    </location>
</feature>
<keyword evidence="1" id="KW-1133">Transmembrane helix</keyword>
<keyword evidence="4" id="KW-1185">Reference proteome</keyword>
<feature type="transmembrane region" description="Helical" evidence="1">
    <location>
        <begin position="315"/>
        <end position="334"/>
    </location>
</feature>
<dbReference type="AlphaFoldDB" id="A0A0M6ZEJ7"/>
<keyword evidence="1" id="KW-0812">Transmembrane</keyword>
<dbReference type="Proteomes" id="UP000049983">
    <property type="component" value="Unassembled WGS sequence"/>
</dbReference>
<feature type="transmembrane region" description="Helical" evidence="1">
    <location>
        <begin position="137"/>
        <end position="159"/>
    </location>
</feature>
<reference evidence="4" key="1">
    <citation type="submission" date="2015-07" db="EMBL/GenBank/DDBJ databases">
        <authorList>
            <person name="Rodrigo-Torres Lidia"/>
            <person name="Arahal R.David."/>
        </authorList>
    </citation>
    <scope>NUCLEOTIDE SEQUENCE [LARGE SCALE GENOMIC DNA]</scope>
    <source>
        <strain evidence="4">CECT 5096</strain>
    </source>
</reference>
<feature type="transmembrane region" description="Helical" evidence="1">
    <location>
        <begin position="81"/>
        <end position="105"/>
    </location>
</feature>
<evidence type="ECO:0000259" key="2">
    <source>
        <dbReference type="Pfam" id="PF09925"/>
    </source>
</evidence>
<feature type="transmembrane region" description="Helical" evidence="1">
    <location>
        <begin position="265"/>
        <end position="284"/>
    </location>
</feature>
<dbReference type="EMBL" id="CXWC01000011">
    <property type="protein sequence ID" value="CTQ73761.1"/>
    <property type="molecule type" value="Genomic_DNA"/>
</dbReference>
<dbReference type="STRING" id="311410.LA5095_00643"/>
<feature type="transmembrane region" description="Helical" evidence="1">
    <location>
        <begin position="165"/>
        <end position="198"/>
    </location>
</feature>
<feature type="transmembrane region" description="Helical" evidence="1">
    <location>
        <begin position="346"/>
        <end position="367"/>
    </location>
</feature>
<feature type="transmembrane region" description="Helical" evidence="1">
    <location>
        <begin position="235"/>
        <end position="253"/>
    </location>
</feature>
<evidence type="ECO:0000256" key="1">
    <source>
        <dbReference type="SAM" id="Phobius"/>
    </source>
</evidence>
<dbReference type="InterPro" id="IPR018677">
    <property type="entry name" value="DUF2157"/>
</dbReference>
<feature type="domain" description="DUF2157" evidence="2">
    <location>
        <begin position="51"/>
        <end position="186"/>
    </location>
</feature>
<evidence type="ECO:0000313" key="4">
    <source>
        <dbReference type="Proteomes" id="UP000049983"/>
    </source>
</evidence>
<protein>
    <submittedName>
        <fullName evidence="3">Putative membrane protein</fullName>
    </submittedName>
</protein>
<feature type="transmembrane region" description="Helical" evidence="1">
    <location>
        <begin position="420"/>
        <end position="437"/>
    </location>
</feature>
<feature type="transmembrane region" description="Helical" evidence="1">
    <location>
        <begin position="449"/>
        <end position="466"/>
    </location>
</feature>